<keyword evidence="2" id="KW-0694">RNA-binding</keyword>
<dbReference type="GO" id="GO:0071004">
    <property type="term" value="C:U2-type prespliceosome"/>
    <property type="evidence" value="ECO:0000318"/>
    <property type="project" value="GO_Central"/>
</dbReference>
<dbReference type="InterPro" id="IPR035979">
    <property type="entry name" value="RBD_domain_sf"/>
</dbReference>
<keyword evidence="1" id="KW-0507">mRNA processing</keyword>
<dbReference type="GO" id="GO:0016607">
    <property type="term" value="C:nuclear speck"/>
    <property type="evidence" value="ECO:0000318"/>
    <property type="project" value="GO_Central"/>
</dbReference>
<evidence type="ECO:0000256" key="2">
    <source>
        <dbReference type="ARBA" id="ARBA00022884"/>
    </source>
</evidence>
<evidence type="ECO:0000256" key="4">
    <source>
        <dbReference type="SAM" id="MobiDB-lite"/>
    </source>
</evidence>
<dbReference type="GO" id="GO:0008187">
    <property type="term" value="F:poly-pyrimidine tract binding"/>
    <property type="evidence" value="ECO:0000318"/>
    <property type="project" value="GO_Central"/>
</dbReference>
<dbReference type="Proteomes" id="UP000005239">
    <property type="component" value="Unassembled WGS sequence"/>
</dbReference>
<gene>
    <name evidence="5" type="primary">WBGene00274273</name>
</gene>
<evidence type="ECO:0000313" key="5">
    <source>
        <dbReference type="EnsemblMetazoa" id="PPA35904.1"/>
    </source>
</evidence>
<sequence>MTREEQAVQCRRGLESSLRSVHEFTTSATTAAGQLLHHMNAVLSSVVGSNFGSESYNSIGELYESIAREKLGMLDRCEDVPFLFFARSFAVVIEEAVRQLREANATTVPSSLRNTASEASWSGSKEEERKPVTPPVVAVTAAEPKATAVAAAATTKMRHKWETQELDFSDKTMEGPIHDYITHGSKAKQLVFAKLESNQAADEAVARLNGIVLHGRSITVKRDFSPNCSKDATATNDLTVNDEMAFCAAFAAAAKAAEDVADAGVEPEREEILDSDDEIMRDDVSNVYGKCDHCSWTVQRKYPYKKLHFSQAAIEGRLLEFYYPRAAAGKTRRYAHAKLESNQAADEAVTRLSGAQRALYWGESWPATPRPVQQVQQHPRPVLDWFQVRVVPAAEVACINNANAVPKMTPPEPVLPEDVAAVCRAKLRQSLLVTSQLLRMEATPAEALLARMNDLLAGAVDSNFGSSSHEQVRALYSAIARLQPQLIDHCEHLSLLYLARSLAVVIEEAVRQKEQKLPEAPGKKEELSGAAIEGYGSEQKNEEEYGSCKIDRTEKVEEGKSTVAAEYGSYTGKLFGSDKIVEKTDEFPLDSFEPAAAAEKEQLPALPVEVETMKKEEMIGVLTIHGVSPYIRGEQLRSFLEVFGTLKELRHYPKCKGWMTGFAVCRYESEEVAQAALARLNTKMFLGTELHVRSLAALAREDSSATEADPLRASPTNTDSSAPEEDRDATGADSDMVVGEDTVALDSDDTDTEAVLDDSWDSLDEVD</sequence>
<dbReference type="Pfam" id="PF00076">
    <property type="entry name" value="RRM_1"/>
    <property type="match status" value="1"/>
</dbReference>
<feature type="compositionally biased region" description="Acidic residues" evidence="4">
    <location>
        <begin position="746"/>
        <end position="767"/>
    </location>
</feature>
<dbReference type="InterPro" id="IPR000504">
    <property type="entry name" value="RRM_dom"/>
</dbReference>
<dbReference type="EnsemblMetazoa" id="PPA35904.1">
    <property type="protein sequence ID" value="PPA35904.1"/>
    <property type="gene ID" value="WBGene00274273"/>
</dbReference>
<dbReference type="GO" id="GO:0000245">
    <property type="term" value="P:spliceosomal complex assembly"/>
    <property type="evidence" value="ECO:0000318"/>
    <property type="project" value="GO_Central"/>
</dbReference>
<evidence type="ECO:0000256" key="1">
    <source>
        <dbReference type="ARBA" id="ARBA00022664"/>
    </source>
</evidence>
<dbReference type="SUPFAM" id="SSF54928">
    <property type="entry name" value="RNA-binding domain, RBD"/>
    <property type="match status" value="1"/>
</dbReference>
<proteinExistence type="predicted"/>
<dbReference type="GO" id="GO:0030628">
    <property type="term" value="F:pre-mRNA 3'-splice site binding"/>
    <property type="evidence" value="ECO:0000318"/>
    <property type="project" value="GO_Central"/>
</dbReference>
<dbReference type="SMART" id="SM00360">
    <property type="entry name" value="RRM"/>
    <property type="match status" value="1"/>
</dbReference>
<protein>
    <submittedName>
        <fullName evidence="5">RNA binding protein</fullName>
    </submittedName>
</protein>
<dbReference type="AlphaFoldDB" id="A0A2A6BNZ2"/>
<dbReference type="GO" id="GO:0089701">
    <property type="term" value="C:U2AF complex"/>
    <property type="evidence" value="ECO:0000318"/>
    <property type="project" value="GO_Central"/>
</dbReference>
<reference evidence="5" key="2">
    <citation type="submission" date="2022-06" db="UniProtKB">
        <authorList>
            <consortium name="EnsemblMetazoa"/>
        </authorList>
    </citation>
    <scope>IDENTIFICATION</scope>
    <source>
        <strain evidence="5">PS312</strain>
    </source>
</reference>
<name>A0A2A6BNZ2_PRIPA</name>
<dbReference type="PANTHER" id="PTHR23139">
    <property type="entry name" value="RNA-BINDING PROTEIN"/>
    <property type="match status" value="1"/>
</dbReference>
<keyword evidence="6" id="KW-1185">Reference proteome</keyword>
<dbReference type="Gene3D" id="3.30.70.330">
    <property type="match status" value="1"/>
</dbReference>
<organism evidence="5 6">
    <name type="scientific">Pristionchus pacificus</name>
    <name type="common">Parasitic nematode worm</name>
    <dbReference type="NCBI Taxonomy" id="54126"/>
    <lineage>
        <taxon>Eukaryota</taxon>
        <taxon>Metazoa</taxon>
        <taxon>Ecdysozoa</taxon>
        <taxon>Nematoda</taxon>
        <taxon>Chromadorea</taxon>
        <taxon>Rhabditida</taxon>
        <taxon>Rhabditina</taxon>
        <taxon>Diplogasteromorpha</taxon>
        <taxon>Diplogasteroidea</taxon>
        <taxon>Neodiplogasteridae</taxon>
        <taxon>Pristionchus</taxon>
    </lineage>
</organism>
<dbReference type="GO" id="GO:0000243">
    <property type="term" value="C:commitment complex"/>
    <property type="evidence" value="ECO:0000318"/>
    <property type="project" value="GO_Central"/>
</dbReference>
<feature type="region of interest" description="Disordered" evidence="4">
    <location>
        <begin position="103"/>
        <end position="135"/>
    </location>
</feature>
<dbReference type="CDD" id="cd00590">
    <property type="entry name" value="RRM_SF"/>
    <property type="match status" value="1"/>
</dbReference>
<accession>A0A8R1YMV8</accession>
<keyword evidence="3" id="KW-0508">mRNA splicing</keyword>
<reference evidence="6" key="1">
    <citation type="journal article" date="2008" name="Nat. Genet.">
        <title>The Pristionchus pacificus genome provides a unique perspective on nematode lifestyle and parasitism.</title>
        <authorList>
            <person name="Dieterich C."/>
            <person name="Clifton S.W."/>
            <person name="Schuster L.N."/>
            <person name="Chinwalla A."/>
            <person name="Delehaunty K."/>
            <person name="Dinkelacker I."/>
            <person name="Fulton L."/>
            <person name="Fulton R."/>
            <person name="Godfrey J."/>
            <person name="Minx P."/>
            <person name="Mitreva M."/>
            <person name="Roeseler W."/>
            <person name="Tian H."/>
            <person name="Witte H."/>
            <person name="Yang S.P."/>
            <person name="Wilson R.K."/>
            <person name="Sommer R.J."/>
        </authorList>
    </citation>
    <scope>NUCLEOTIDE SEQUENCE [LARGE SCALE GENOMIC DNA]</scope>
    <source>
        <strain evidence="6">PS312</strain>
    </source>
</reference>
<evidence type="ECO:0000313" key="6">
    <source>
        <dbReference type="Proteomes" id="UP000005239"/>
    </source>
</evidence>
<dbReference type="PROSITE" id="PS50102">
    <property type="entry name" value="RRM"/>
    <property type="match status" value="1"/>
</dbReference>
<accession>A0A2A6BNZ2</accession>
<dbReference type="InterPro" id="IPR012677">
    <property type="entry name" value="Nucleotide-bd_a/b_plait_sf"/>
</dbReference>
<feature type="region of interest" description="Disordered" evidence="4">
    <location>
        <begin position="701"/>
        <end position="767"/>
    </location>
</feature>
<evidence type="ECO:0000256" key="3">
    <source>
        <dbReference type="ARBA" id="ARBA00023187"/>
    </source>
</evidence>
<feature type="compositionally biased region" description="Polar residues" evidence="4">
    <location>
        <begin position="104"/>
        <end position="123"/>
    </location>
</feature>